<comment type="caution">
    <text evidence="3">The sequence shown here is derived from an EMBL/GenBank/DDBJ whole genome shotgun (WGS) entry which is preliminary data.</text>
</comment>
<evidence type="ECO:0000313" key="4">
    <source>
        <dbReference type="Proteomes" id="UP000499080"/>
    </source>
</evidence>
<proteinExistence type="predicted"/>
<feature type="chain" id="PRO_5021235160" description="RNase H type-1 domain-containing protein" evidence="1">
    <location>
        <begin position="23"/>
        <end position="210"/>
    </location>
</feature>
<dbReference type="InterPro" id="IPR036397">
    <property type="entry name" value="RNaseH_sf"/>
</dbReference>
<sequence length="210" mass="23562">MRSRRISKRVLTSLMGLVMVWGRVTFTPITGDTSFWDGHWPRNINDGEAVNCLKDGSKIDNDDGFTVCILKDYIAFKNYCFKLKHFNSVFHAEIAATNFAVGWTLKNNSKINIPTDSESSIETLRSSRPRSEFVNKIKNNIRLAGWLVDISGMQAHVGNPGNERADHYAKTETISGKEMASRLPILISNSKLKEISKKNGENIGIIVTQN</sequence>
<protein>
    <recommendedName>
        <fullName evidence="2">RNase H type-1 domain-containing protein</fullName>
    </recommendedName>
</protein>
<feature type="domain" description="RNase H type-1" evidence="2">
    <location>
        <begin position="50"/>
        <end position="172"/>
    </location>
</feature>
<organism evidence="3 4">
    <name type="scientific">Araneus ventricosus</name>
    <name type="common">Orbweaver spider</name>
    <name type="synonym">Epeira ventricosa</name>
    <dbReference type="NCBI Taxonomy" id="182803"/>
    <lineage>
        <taxon>Eukaryota</taxon>
        <taxon>Metazoa</taxon>
        <taxon>Ecdysozoa</taxon>
        <taxon>Arthropoda</taxon>
        <taxon>Chelicerata</taxon>
        <taxon>Arachnida</taxon>
        <taxon>Araneae</taxon>
        <taxon>Araneomorphae</taxon>
        <taxon>Entelegynae</taxon>
        <taxon>Araneoidea</taxon>
        <taxon>Araneidae</taxon>
        <taxon>Araneus</taxon>
    </lineage>
</organism>
<gene>
    <name evidence="3" type="ORF">AVEN_72823_1</name>
</gene>
<dbReference type="GO" id="GO:0003676">
    <property type="term" value="F:nucleic acid binding"/>
    <property type="evidence" value="ECO:0007669"/>
    <property type="project" value="InterPro"/>
</dbReference>
<keyword evidence="1" id="KW-0732">Signal</keyword>
<evidence type="ECO:0000259" key="2">
    <source>
        <dbReference type="Pfam" id="PF00075"/>
    </source>
</evidence>
<dbReference type="Pfam" id="PF00075">
    <property type="entry name" value="RNase_H"/>
    <property type="match status" value="1"/>
</dbReference>
<dbReference type="Gene3D" id="3.30.420.10">
    <property type="entry name" value="Ribonuclease H-like superfamily/Ribonuclease H"/>
    <property type="match status" value="1"/>
</dbReference>
<dbReference type="InterPro" id="IPR002156">
    <property type="entry name" value="RNaseH_domain"/>
</dbReference>
<evidence type="ECO:0000256" key="1">
    <source>
        <dbReference type="SAM" id="SignalP"/>
    </source>
</evidence>
<dbReference type="AlphaFoldDB" id="A0A4Y2FEB6"/>
<dbReference type="InterPro" id="IPR012337">
    <property type="entry name" value="RNaseH-like_sf"/>
</dbReference>
<accession>A0A4Y2FEB6</accession>
<evidence type="ECO:0000313" key="3">
    <source>
        <dbReference type="EMBL" id="GBM37904.1"/>
    </source>
</evidence>
<dbReference type="EMBL" id="BGPR01000853">
    <property type="protein sequence ID" value="GBM37904.1"/>
    <property type="molecule type" value="Genomic_DNA"/>
</dbReference>
<reference evidence="3 4" key="1">
    <citation type="journal article" date="2019" name="Sci. Rep.">
        <title>Orb-weaving spider Araneus ventricosus genome elucidates the spidroin gene catalogue.</title>
        <authorList>
            <person name="Kono N."/>
            <person name="Nakamura H."/>
            <person name="Ohtoshi R."/>
            <person name="Moran D.A.P."/>
            <person name="Shinohara A."/>
            <person name="Yoshida Y."/>
            <person name="Fujiwara M."/>
            <person name="Mori M."/>
            <person name="Tomita M."/>
            <person name="Arakawa K."/>
        </authorList>
    </citation>
    <scope>NUCLEOTIDE SEQUENCE [LARGE SCALE GENOMIC DNA]</scope>
</reference>
<dbReference type="SUPFAM" id="SSF53098">
    <property type="entry name" value="Ribonuclease H-like"/>
    <property type="match status" value="1"/>
</dbReference>
<dbReference type="CDD" id="cd09276">
    <property type="entry name" value="Rnase_HI_RT_non_LTR"/>
    <property type="match status" value="1"/>
</dbReference>
<dbReference type="OrthoDB" id="6514649at2759"/>
<feature type="signal peptide" evidence="1">
    <location>
        <begin position="1"/>
        <end position="22"/>
    </location>
</feature>
<keyword evidence="4" id="KW-1185">Reference proteome</keyword>
<name>A0A4Y2FEB6_ARAVE</name>
<dbReference type="GO" id="GO:0004523">
    <property type="term" value="F:RNA-DNA hybrid ribonuclease activity"/>
    <property type="evidence" value="ECO:0007669"/>
    <property type="project" value="InterPro"/>
</dbReference>
<dbReference type="Proteomes" id="UP000499080">
    <property type="component" value="Unassembled WGS sequence"/>
</dbReference>